<dbReference type="Pfam" id="PF17284">
    <property type="entry name" value="Spermine_synt_N"/>
    <property type="match status" value="1"/>
</dbReference>
<dbReference type="InterPro" id="IPR029063">
    <property type="entry name" value="SAM-dependent_MTases_sf"/>
</dbReference>
<dbReference type="Proteomes" id="UP000701853">
    <property type="component" value="Chromosome 13"/>
</dbReference>
<evidence type="ECO:0000259" key="4">
    <source>
        <dbReference type="PROSITE" id="PS51006"/>
    </source>
</evidence>
<dbReference type="PANTHER" id="PTHR11558:SF25">
    <property type="entry name" value="SPERMINE SYNTHASE"/>
    <property type="match status" value="1"/>
</dbReference>
<protein>
    <recommendedName>
        <fullName evidence="4">PABS domain-containing protein</fullName>
    </recommendedName>
</protein>
<dbReference type="GO" id="GO:0004766">
    <property type="term" value="F:spermidine synthase activity"/>
    <property type="evidence" value="ECO:0007669"/>
    <property type="project" value="TreeGrafter"/>
</dbReference>
<name>A0A8J5Y6X1_9ROSI</name>
<keyword evidence="6" id="KW-1185">Reference proteome</keyword>
<evidence type="ECO:0000256" key="3">
    <source>
        <dbReference type="PROSITE-ProRule" id="PRU00354"/>
    </source>
</evidence>
<dbReference type="AlphaFoldDB" id="A0A8J5Y6X1"/>
<dbReference type="InterPro" id="IPR035246">
    <property type="entry name" value="Spermidine_synt_N"/>
</dbReference>
<evidence type="ECO:0000256" key="1">
    <source>
        <dbReference type="ARBA" id="ARBA00007867"/>
    </source>
</evidence>
<feature type="domain" description="PABS" evidence="4">
    <location>
        <begin position="26"/>
        <end position="153"/>
    </location>
</feature>
<dbReference type="Pfam" id="PF01564">
    <property type="entry name" value="Spermine_synth"/>
    <property type="match status" value="1"/>
</dbReference>
<dbReference type="GO" id="GO:0008295">
    <property type="term" value="P:spermidine biosynthetic process"/>
    <property type="evidence" value="ECO:0007669"/>
    <property type="project" value="TreeGrafter"/>
</dbReference>
<comment type="caution">
    <text evidence="5">The sequence shown here is derived from an EMBL/GenBank/DDBJ whole genome shotgun (WGS) entry which is preliminary data.</text>
</comment>
<dbReference type="OrthoDB" id="38125at2759"/>
<evidence type="ECO:0000256" key="2">
    <source>
        <dbReference type="ARBA" id="ARBA00022679"/>
    </source>
</evidence>
<comment type="similarity">
    <text evidence="1">Belongs to the spermidine/spermine synthase family.</text>
</comment>
<organism evidence="5 6">
    <name type="scientific">Gossypium anomalum</name>
    <dbReference type="NCBI Taxonomy" id="47600"/>
    <lineage>
        <taxon>Eukaryota</taxon>
        <taxon>Viridiplantae</taxon>
        <taxon>Streptophyta</taxon>
        <taxon>Embryophyta</taxon>
        <taxon>Tracheophyta</taxon>
        <taxon>Spermatophyta</taxon>
        <taxon>Magnoliopsida</taxon>
        <taxon>eudicotyledons</taxon>
        <taxon>Gunneridae</taxon>
        <taxon>Pentapetalae</taxon>
        <taxon>rosids</taxon>
        <taxon>malvids</taxon>
        <taxon>Malvales</taxon>
        <taxon>Malvaceae</taxon>
        <taxon>Malvoideae</taxon>
        <taxon>Gossypium</taxon>
    </lineage>
</organism>
<dbReference type="InterPro" id="IPR030373">
    <property type="entry name" value="PABS_CS"/>
</dbReference>
<evidence type="ECO:0000313" key="5">
    <source>
        <dbReference type="EMBL" id="KAG8472605.1"/>
    </source>
</evidence>
<keyword evidence="3" id="KW-0620">Polyamine biosynthesis</keyword>
<dbReference type="Gene3D" id="2.30.140.10">
    <property type="entry name" value="Spermidine synthase, tetramerisation domain"/>
    <property type="match status" value="1"/>
</dbReference>
<sequence>MLSWPAYMKSLQDRFGFGQLGNPMKELVNLKQQGEVHSLKVESIFYKARSDYQEVLVFESSSYGKMLILNGIVQLTGKDVYAYREMITHLPLCSIPSPKTVLVVGGGDGGVLAEISRYSSAEHIDICEIDRMVIEVSKKFFLELAIGFEDPRVCFHVDPVGPVKELIEKPFFDTLARALRPGGVLCNMAESMRLHSVHYAWVSVPTYPSGVIGFLICSTERPIVDFLNPINPIEKLEGAYQHKRELRYYNSEMHKAAFSLPSFLKMELILLVDAHGAIQKEPVRIVD</sequence>
<accession>A0A8J5Y6X1</accession>
<dbReference type="InterPro" id="IPR030374">
    <property type="entry name" value="PABS"/>
</dbReference>
<evidence type="ECO:0000313" key="6">
    <source>
        <dbReference type="Proteomes" id="UP000701853"/>
    </source>
</evidence>
<reference evidence="5 6" key="1">
    <citation type="journal article" date="2021" name="bioRxiv">
        <title>The Gossypium anomalum genome as a resource for cotton improvement and evolutionary analysis of hybrid incompatibility.</title>
        <authorList>
            <person name="Grover C.E."/>
            <person name="Yuan D."/>
            <person name="Arick M.A."/>
            <person name="Miller E.R."/>
            <person name="Hu G."/>
            <person name="Peterson D.G."/>
            <person name="Wendel J.F."/>
            <person name="Udall J.A."/>
        </authorList>
    </citation>
    <scope>NUCLEOTIDE SEQUENCE [LARGE SCALE GENOMIC DNA]</scope>
    <source>
        <strain evidence="5">JFW-Udall</strain>
        <tissue evidence="5">Leaf</tissue>
    </source>
</reference>
<keyword evidence="2 3" id="KW-0808">Transferase</keyword>
<dbReference type="Gene3D" id="3.40.50.150">
    <property type="entry name" value="Vaccinia Virus protein VP39"/>
    <property type="match status" value="2"/>
</dbReference>
<dbReference type="InterPro" id="IPR001045">
    <property type="entry name" value="Spermi_synthase"/>
</dbReference>
<comment type="caution">
    <text evidence="3">Lacks conserved residue(s) required for the propagation of feature annotation.</text>
</comment>
<proteinExistence type="inferred from homology"/>
<dbReference type="PROSITE" id="PS01330">
    <property type="entry name" value="PABS_1"/>
    <property type="match status" value="1"/>
</dbReference>
<dbReference type="PROSITE" id="PS51006">
    <property type="entry name" value="PABS_2"/>
    <property type="match status" value="1"/>
</dbReference>
<dbReference type="PANTHER" id="PTHR11558">
    <property type="entry name" value="SPERMIDINE/SPERMINE SYNTHASE"/>
    <property type="match status" value="1"/>
</dbReference>
<dbReference type="EMBL" id="JAHUZN010000013">
    <property type="protein sequence ID" value="KAG8472605.1"/>
    <property type="molecule type" value="Genomic_DNA"/>
</dbReference>
<dbReference type="GO" id="GO:0005829">
    <property type="term" value="C:cytosol"/>
    <property type="evidence" value="ECO:0007669"/>
    <property type="project" value="TreeGrafter"/>
</dbReference>
<gene>
    <name evidence="5" type="ORF">CXB51_034401</name>
</gene>
<dbReference type="HAMAP" id="MF_00198">
    <property type="entry name" value="Spermidine_synth"/>
    <property type="match status" value="1"/>
</dbReference>
<dbReference type="SUPFAM" id="SSF53335">
    <property type="entry name" value="S-adenosyl-L-methionine-dependent methyltransferases"/>
    <property type="match status" value="1"/>
</dbReference>
<dbReference type="InterPro" id="IPR037163">
    <property type="entry name" value="Spermidine_synt_N_sf"/>
</dbReference>